<dbReference type="RefSeq" id="WP_075766440.1">
    <property type="nucleotide sequence ID" value="NZ_MJIL01000087.1"/>
</dbReference>
<gene>
    <name evidence="13" type="ORF">BIT28_21705</name>
</gene>
<dbReference type="AlphaFoldDB" id="A0A1Q9GFZ2"/>
<dbReference type="PANTHER" id="PTHR32089:SF55">
    <property type="entry name" value="METHYL ACCEPTING SENSORY TRANSDUCER WITH CACHE_2 SMALL MOLECULE BINDING DOMAIN"/>
    <property type="match status" value="1"/>
</dbReference>
<accession>A0A1Q9GFZ2</accession>
<dbReference type="GO" id="GO:0005886">
    <property type="term" value="C:plasma membrane"/>
    <property type="evidence" value="ECO:0007669"/>
    <property type="project" value="UniProtKB-SubCell"/>
</dbReference>
<name>A0A1Q9GFZ2_9GAMM</name>
<feature type="transmembrane region" description="Helical" evidence="10">
    <location>
        <begin position="12"/>
        <end position="36"/>
    </location>
</feature>
<evidence type="ECO:0000313" key="14">
    <source>
        <dbReference type="Proteomes" id="UP000186905"/>
    </source>
</evidence>
<dbReference type="STRING" id="1903952.BIT28_21705"/>
<comment type="caution">
    <text evidence="13">The sequence shown here is derived from an EMBL/GenBank/DDBJ whole genome shotgun (WGS) entry which is preliminary data.</text>
</comment>
<feature type="domain" description="Methyl-accepting transducer" evidence="11">
    <location>
        <begin position="394"/>
        <end position="630"/>
    </location>
</feature>
<dbReference type="Pfam" id="PF00015">
    <property type="entry name" value="MCPsignal"/>
    <property type="match status" value="1"/>
</dbReference>
<evidence type="ECO:0000256" key="8">
    <source>
        <dbReference type="ARBA" id="ARBA00029447"/>
    </source>
</evidence>
<protein>
    <submittedName>
        <fullName evidence="13">Chemotaxis protein</fullName>
    </submittedName>
</protein>
<evidence type="ECO:0000256" key="9">
    <source>
        <dbReference type="PROSITE-ProRule" id="PRU00284"/>
    </source>
</evidence>
<comment type="subcellular location">
    <subcellularLocation>
        <location evidence="1">Cell membrane</location>
        <topology evidence="1">Multi-pass membrane protein</topology>
    </subcellularLocation>
</comment>
<dbReference type="Pfam" id="PF02743">
    <property type="entry name" value="dCache_1"/>
    <property type="match status" value="1"/>
</dbReference>
<evidence type="ECO:0000256" key="1">
    <source>
        <dbReference type="ARBA" id="ARBA00004651"/>
    </source>
</evidence>
<organism evidence="13 14">
    <name type="scientific">Photobacterium proteolyticum</name>
    <dbReference type="NCBI Taxonomy" id="1903952"/>
    <lineage>
        <taxon>Bacteria</taxon>
        <taxon>Pseudomonadati</taxon>
        <taxon>Pseudomonadota</taxon>
        <taxon>Gammaproteobacteria</taxon>
        <taxon>Vibrionales</taxon>
        <taxon>Vibrionaceae</taxon>
        <taxon>Photobacterium</taxon>
    </lineage>
</organism>
<feature type="domain" description="HAMP" evidence="12">
    <location>
        <begin position="335"/>
        <end position="389"/>
    </location>
</feature>
<proteinExistence type="inferred from homology"/>
<evidence type="ECO:0000256" key="6">
    <source>
        <dbReference type="ARBA" id="ARBA00023136"/>
    </source>
</evidence>
<dbReference type="Proteomes" id="UP000186905">
    <property type="component" value="Unassembled WGS sequence"/>
</dbReference>
<evidence type="ECO:0000256" key="7">
    <source>
        <dbReference type="ARBA" id="ARBA00023224"/>
    </source>
</evidence>
<dbReference type="InterPro" id="IPR033479">
    <property type="entry name" value="dCache_1"/>
</dbReference>
<reference evidence="13 14" key="1">
    <citation type="submission" date="2016-09" db="EMBL/GenBank/DDBJ databases">
        <title>Photobacterium proteolyticum sp. nov. a protease producing bacterium isolated from ocean sediments of Laizhou Bay.</title>
        <authorList>
            <person name="Li Y."/>
        </authorList>
    </citation>
    <scope>NUCLEOTIDE SEQUENCE [LARGE SCALE GENOMIC DNA]</scope>
    <source>
        <strain evidence="13 14">13-12</strain>
    </source>
</reference>
<dbReference type="SUPFAM" id="SSF58104">
    <property type="entry name" value="Methyl-accepting chemotaxis protein (MCP) signaling domain"/>
    <property type="match status" value="1"/>
</dbReference>
<keyword evidence="7 9" id="KW-0807">Transducer</keyword>
<dbReference type="InterPro" id="IPR003660">
    <property type="entry name" value="HAMP_dom"/>
</dbReference>
<evidence type="ECO:0000256" key="5">
    <source>
        <dbReference type="ARBA" id="ARBA00022989"/>
    </source>
</evidence>
<dbReference type="PANTHER" id="PTHR32089">
    <property type="entry name" value="METHYL-ACCEPTING CHEMOTAXIS PROTEIN MCPB"/>
    <property type="match status" value="1"/>
</dbReference>
<dbReference type="GO" id="GO:0007165">
    <property type="term" value="P:signal transduction"/>
    <property type="evidence" value="ECO:0007669"/>
    <property type="project" value="UniProtKB-KW"/>
</dbReference>
<sequence>MALGKMKSIRYSYPLYFTGFMLIVGLVTTLGITYWVSPKLVENEETIIKGVLQALNNEISMELEQVQSQQRAITQTIPLVSSEQIDQILPGLVDQYGNSKVFGGGIWPLPEQRKQGIEKFSTFFHRDASNKLIVNTYWNSKDSLKYYEQVWYKNGLAAPAGLCAWAPAYKDSASPEARTNCAMSIFKDNQRYGVATIDLALGFFNELAAKNEQALNGDILIVEANGKILNNTRSINRSLVLENLSSVTQQFPFAASINKHLAEVREGVPLQLNYDDKGIAHTLFMNKIAGTPWIVAFSTETALLEVTTDSILATLASIQLPIAATIIVFCFIAFSRLTRRLAALRNNIESLSSGEADLTAEITINKYDEVGDIALSVNHFILYLRNMMGSVSDASHQISDIIQNVENQSRTNQSIVDQHAGETVQIITAINEMAETAETMARNATETETVTHETTSSADQSKLTINQASDSVSLLMEQVETASTNVTEMSNETQNISSVLNVIQDIAEQTNLLALNAAIEAARAGEQGRGFAVVADEVRALAARTQSSTSEINEMLNRLQTGVNSVVTAMDHTKARCSVVVGDTQRVNGGLDEMIGAVNTISHSSTLIAATAKEQHAVTEEINQNMAQIQNIIEMLTTNAKQTTRSTHSLSGANKQLNELVSQFKLN</sequence>
<dbReference type="InterPro" id="IPR004089">
    <property type="entry name" value="MCPsignal_dom"/>
</dbReference>
<evidence type="ECO:0000259" key="11">
    <source>
        <dbReference type="PROSITE" id="PS50111"/>
    </source>
</evidence>
<dbReference type="CDD" id="cd11386">
    <property type="entry name" value="MCP_signal"/>
    <property type="match status" value="1"/>
</dbReference>
<dbReference type="PROSITE" id="PS50111">
    <property type="entry name" value="CHEMOTAXIS_TRANSDUC_2"/>
    <property type="match status" value="1"/>
</dbReference>
<keyword evidence="6 10" id="KW-0472">Membrane</keyword>
<dbReference type="Gene3D" id="3.30.450.20">
    <property type="entry name" value="PAS domain"/>
    <property type="match status" value="1"/>
</dbReference>
<dbReference type="Gene3D" id="1.10.287.950">
    <property type="entry name" value="Methyl-accepting chemotaxis protein"/>
    <property type="match status" value="1"/>
</dbReference>
<comment type="similarity">
    <text evidence="8">Belongs to the methyl-accepting chemotaxis (MCP) protein family.</text>
</comment>
<keyword evidence="3" id="KW-0145">Chemotaxis</keyword>
<evidence type="ECO:0000313" key="13">
    <source>
        <dbReference type="EMBL" id="OLQ73345.1"/>
    </source>
</evidence>
<evidence type="ECO:0000256" key="4">
    <source>
        <dbReference type="ARBA" id="ARBA00022692"/>
    </source>
</evidence>
<dbReference type="PROSITE" id="PS50885">
    <property type="entry name" value="HAMP"/>
    <property type="match status" value="1"/>
</dbReference>
<evidence type="ECO:0000259" key="12">
    <source>
        <dbReference type="PROSITE" id="PS50885"/>
    </source>
</evidence>
<evidence type="ECO:0000256" key="10">
    <source>
        <dbReference type="SAM" id="Phobius"/>
    </source>
</evidence>
<keyword evidence="4 10" id="KW-0812">Transmembrane</keyword>
<dbReference type="GO" id="GO:0006935">
    <property type="term" value="P:chemotaxis"/>
    <property type="evidence" value="ECO:0007669"/>
    <property type="project" value="UniProtKB-KW"/>
</dbReference>
<dbReference type="SMART" id="SM00304">
    <property type="entry name" value="HAMP"/>
    <property type="match status" value="1"/>
</dbReference>
<dbReference type="EMBL" id="MJIL01000087">
    <property type="protein sequence ID" value="OLQ73345.1"/>
    <property type="molecule type" value="Genomic_DNA"/>
</dbReference>
<keyword evidence="5 10" id="KW-1133">Transmembrane helix</keyword>
<evidence type="ECO:0000256" key="2">
    <source>
        <dbReference type="ARBA" id="ARBA00022475"/>
    </source>
</evidence>
<dbReference type="Pfam" id="PF00672">
    <property type="entry name" value="HAMP"/>
    <property type="match status" value="1"/>
</dbReference>
<dbReference type="SMART" id="SM00283">
    <property type="entry name" value="MA"/>
    <property type="match status" value="1"/>
</dbReference>
<dbReference type="FunFam" id="1.10.287.950:FF:000001">
    <property type="entry name" value="Methyl-accepting chemotaxis sensory transducer"/>
    <property type="match status" value="1"/>
</dbReference>
<evidence type="ECO:0000256" key="3">
    <source>
        <dbReference type="ARBA" id="ARBA00022500"/>
    </source>
</evidence>
<keyword evidence="14" id="KW-1185">Reference proteome</keyword>
<keyword evidence="2" id="KW-1003">Cell membrane</keyword>
<dbReference type="CDD" id="cd06225">
    <property type="entry name" value="HAMP"/>
    <property type="match status" value="1"/>
</dbReference>